<organism evidence="2 3">
    <name type="scientific">Thioploca ingrica</name>
    <dbReference type="NCBI Taxonomy" id="40754"/>
    <lineage>
        <taxon>Bacteria</taxon>
        <taxon>Pseudomonadati</taxon>
        <taxon>Pseudomonadota</taxon>
        <taxon>Gammaproteobacteria</taxon>
        <taxon>Thiotrichales</taxon>
        <taxon>Thiotrichaceae</taxon>
        <taxon>Thioploca</taxon>
    </lineage>
</organism>
<dbReference type="KEGG" id="tig:THII_1938"/>
<evidence type="ECO:0000313" key="3">
    <source>
        <dbReference type="Proteomes" id="UP000031623"/>
    </source>
</evidence>
<evidence type="ECO:0000259" key="1">
    <source>
        <dbReference type="SMART" id="SM00912"/>
    </source>
</evidence>
<dbReference type="OrthoDB" id="218680at2"/>
<reference evidence="2 3" key="1">
    <citation type="journal article" date="2014" name="ISME J.">
        <title>Ecophysiology of Thioploca ingrica as revealed by the complete genome sequence supplemented with proteomic evidence.</title>
        <authorList>
            <person name="Kojima H."/>
            <person name="Ogura Y."/>
            <person name="Yamamoto N."/>
            <person name="Togashi T."/>
            <person name="Mori H."/>
            <person name="Watanabe T."/>
            <person name="Nemoto F."/>
            <person name="Kurokawa K."/>
            <person name="Hayashi T."/>
            <person name="Fukui M."/>
        </authorList>
    </citation>
    <scope>NUCLEOTIDE SEQUENCE [LARGE SCALE GENOMIC DNA]</scope>
</reference>
<proteinExistence type="predicted"/>
<protein>
    <submittedName>
        <fullName evidence="2">Large exoprotein containing haemagglutination activity domain</fullName>
    </submittedName>
</protein>
<dbReference type="InterPro" id="IPR012334">
    <property type="entry name" value="Pectin_lyas_fold"/>
</dbReference>
<dbReference type="Proteomes" id="UP000031623">
    <property type="component" value="Chromosome"/>
</dbReference>
<dbReference type="SUPFAM" id="SSF51126">
    <property type="entry name" value="Pectin lyase-like"/>
    <property type="match status" value="3"/>
</dbReference>
<feature type="domain" description="Filamentous haemagglutinin FhaB/tRNA nuclease CdiA-like TPS" evidence="1">
    <location>
        <begin position="32"/>
        <end position="138"/>
    </location>
</feature>
<dbReference type="InterPro" id="IPR008638">
    <property type="entry name" value="FhaB/CdiA-like_TPS"/>
</dbReference>
<dbReference type="AlphaFoldDB" id="A0A090AM28"/>
<dbReference type="InterPro" id="IPR011050">
    <property type="entry name" value="Pectin_lyase_fold/virulence"/>
</dbReference>
<keyword evidence="3" id="KW-1185">Reference proteome</keyword>
<dbReference type="EMBL" id="AP014633">
    <property type="protein sequence ID" value="BAP56235.1"/>
    <property type="molecule type" value="Genomic_DNA"/>
</dbReference>
<dbReference type="SMART" id="SM00912">
    <property type="entry name" value="Haemagg_act"/>
    <property type="match status" value="1"/>
</dbReference>
<dbReference type="STRING" id="40754.THII_1938"/>
<accession>A0A090AM28</accession>
<dbReference type="Pfam" id="PF05860">
    <property type="entry name" value="TPS"/>
    <property type="match status" value="1"/>
</dbReference>
<dbReference type="HOGENOM" id="CLU_001325_1_0_6"/>
<dbReference type="Gene3D" id="2.160.20.10">
    <property type="entry name" value="Single-stranded right-handed beta-helix, Pectin lyase-like"/>
    <property type="match status" value="2"/>
</dbReference>
<gene>
    <name evidence="2" type="ORF">THII_1938</name>
</gene>
<name>A0A090AM28_9GAMM</name>
<dbReference type="NCBIfam" id="TIGR01901">
    <property type="entry name" value="adhes_NPXG"/>
    <property type="match status" value="1"/>
</dbReference>
<evidence type="ECO:0000313" key="2">
    <source>
        <dbReference type="EMBL" id="BAP56235.1"/>
    </source>
</evidence>
<sequence length="846" mass="88215">MKKTWVISYLMVLLTQSTLYAEIILDGTLGFKDALTGPNYLLDAQLGKQVGANLFHSFSEFNLNADESITFSGPENINNIINRVTGGNPSNINGGLYSTIPNADIYFLNPFGVVFGPNATLNIPGSFHVSTADILYLQEGGKFDATKPSNSLLTSAAPSAFGFLTNSSADLSIQGSKLSISPQNTLSIIGGQVKVDQAQVEAFSGRLNLASIVGEGQVVPEVDGLTSVGERGNLTVTDSQLNVSGEAGGTVYIRAGRLVLDNSAIAAKTLGAENGHEINLNVTSLAAIRGGSLSSSTSGSGNSGNINIQATDEIELSGENDQGVSGIFAKSKSQVDDNSEENIGNSGNILLTTNKLNLTGGAVITTSSYSTGNGGNILITANNTVNVSGEAISKNADGSDQVSGIFAQMYTENNNPPQSGMIDIRARQLQVTKGGAIDSSSFGTPPAGSINLRIVDDVVVSGTSSQGNSSEIAASVWGLATGDAGDLRLAARKLTVNGGAQIQSLTSGTGRGGDLYMDVKDIVISGFWHTVDENGADLYVFSGIYTLSINGNAGDITLTTEKLTLEQGGKITAQTDESGVAGNISIEALKGIYLSNQGGIFTESVDGHAGLIKLITPELHLKDHAKILATAKGKEPGGNIEIDVNHLHLTKGSEISASSESQGNAGNLRFIVGDTLVLEDSSIITEAQRSDGGNITITSPGYLRLTRSNISTSVKAENGNGGNIILQPTFIVLDDGQIIAKAVSGNGGHIDIKTVGIYNFLPEPLEEFINASSEFGLDGEVKINSPDTNVTESFVILPIGFLDVSVLLESCSRSYLKKNHSQFKINSLTGSPPRPEDLKANPLILF</sequence>